<proteinExistence type="predicted"/>
<keyword evidence="4" id="KW-1185">Reference proteome</keyword>
<dbReference type="Pfam" id="PF06985">
    <property type="entry name" value="HET"/>
    <property type="match status" value="2"/>
</dbReference>
<dbReference type="PROSITE" id="PS50297">
    <property type="entry name" value="ANK_REP_REGION"/>
    <property type="match status" value="2"/>
</dbReference>
<dbReference type="InterPro" id="IPR010730">
    <property type="entry name" value="HET"/>
</dbReference>
<keyword evidence="1" id="KW-0040">ANK repeat</keyword>
<dbReference type="Gene3D" id="1.25.40.20">
    <property type="entry name" value="Ankyrin repeat-containing domain"/>
    <property type="match status" value="1"/>
</dbReference>
<evidence type="ECO:0000259" key="2">
    <source>
        <dbReference type="SMART" id="SM01111"/>
    </source>
</evidence>
<evidence type="ECO:0000313" key="4">
    <source>
        <dbReference type="Proteomes" id="UP000070700"/>
    </source>
</evidence>
<dbReference type="InterPro" id="IPR052895">
    <property type="entry name" value="HetReg/Transcr_Mod"/>
</dbReference>
<dbReference type="InParanoid" id="A0A194WUI7"/>
<feature type="repeat" description="ANK" evidence="1">
    <location>
        <begin position="305"/>
        <end position="337"/>
    </location>
</feature>
<dbReference type="PROSITE" id="PS50088">
    <property type="entry name" value="ANK_REPEAT"/>
    <property type="match status" value="2"/>
</dbReference>
<accession>A0A194WUI7</accession>
<feature type="repeat" description="ANK" evidence="1">
    <location>
        <begin position="272"/>
        <end position="304"/>
    </location>
</feature>
<reference evidence="3 4" key="1">
    <citation type="submission" date="2015-10" db="EMBL/GenBank/DDBJ databases">
        <title>Full genome of DAOMC 229536 Phialocephala scopiformis, a fungal endophyte of spruce producing the potent anti-insectan compound rugulosin.</title>
        <authorList>
            <consortium name="DOE Joint Genome Institute"/>
            <person name="Walker A.K."/>
            <person name="Frasz S.L."/>
            <person name="Seifert K.A."/>
            <person name="Miller J.D."/>
            <person name="Mondo S.J."/>
            <person name="Labutti K."/>
            <person name="Lipzen A."/>
            <person name="Dockter R."/>
            <person name="Kennedy M."/>
            <person name="Grigoriev I.V."/>
            <person name="Spatafora J.W."/>
        </authorList>
    </citation>
    <scope>NUCLEOTIDE SEQUENCE [LARGE SCALE GENOMIC DNA]</scope>
    <source>
        <strain evidence="3 4">CBS 120377</strain>
    </source>
</reference>
<dbReference type="SUPFAM" id="SSF51322">
    <property type="entry name" value="Cyanovirin-N"/>
    <property type="match status" value="1"/>
</dbReference>
<dbReference type="OrthoDB" id="2157530at2759"/>
<dbReference type="SUPFAM" id="SSF48403">
    <property type="entry name" value="Ankyrin repeat"/>
    <property type="match status" value="1"/>
</dbReference>
<dbReference type="InterPro" id="IPR036673">
    <property type="entry name" value="Cyanovirin-N_sf"/>
</dbReference>
<dbReference type="Pfam" id="PF08881">
    <property type="entry name" value="CVNH"/>
    <property type="match status" value="1"/>
</dbReference>
<dbReference type="Gene3D" id="2.30.60.10">
    <property type="entry name" value="Cyanovirin-N"/>
    <property type="match status" value="1"/>
</dbReference>
<dbReference type="Pfam" id="PF26639">
    <property type="entry name" value="Het-6_barrel"/>
    <property type="match status" value="1"/>
</dbReference>
<gene>
    <name evidence="3" type="ORF">LY89DRAFT_786946</name>
</gene>
<evidence type="ECO:0000256" key="1">
    <source>
        <dbReference type="PROSITE-ProRule" id="PRU00023"/>
    </source>
</evidence>
<sequence>MSFKEQSRNIRLEGTILRAECSKADPSGKWPWHESELRLDRLLGNVSGQLVWLGTNFNHNAKHIYLEGTTLHALLPKSEHVWHPTSVDLNDRIANKDGRLVYADPRLGFYSPRGQPNENEKVEYVPYSGVGNVDDYARRGLDATEAHAVECKRFEAEIVLRALQPFRYTRLPTPTSIRLLKIEDADEPSDFIHASLVVVDLAHSPQYDALSYTWGSPFTTSEPQLDEYYQRTTTILCNNQRLSVKQNLLDALRRLRKGQRSAVQSTENRGRYYKTPLIQAAEDGHGRLVHSLLLQGADITAQDRFGETALHYAAERGHLEVVKTLVQAGSSVFKLDNSRRTPLDCAKQKFRYETIKYLETQVATQKKTKAVPAPKGTYFPTAMRSQSYIWIDALCINQEDNDEKAIQVGMMGRIYKSAKSVVVWLGRERQDVNDTTAEDLFLDTWMLDAAGTSGKLDETTLDALLDDPQRHLSPKAPADLKETVTNWIKKLDEKQMRSWLIGLPFFRRSWFERAWVIQELVMAQEITVLCGQFVFSWDTFVLLSCAVDSCRVLMRAGTNPKGERGENFHTIVYRSAAMSSKTVDPELYEIPAMTLERRRRAYHRQGALSSMSALALSRNYNATDTRDKVFAVLSISAPIRLSTKTGTHSVLPDYVQPARDLFVYVAMSLLQAHGPSILSLIRNPATPRVKGLPSWVPDLTMPIHYQPLGISIESLVSEAGQTTATAIYDAIGNNTLQPAYHVTAESYLVLHGFRWDSVQEIAQPGLSNIGPDTVELFRWGQIISELGGSVAENRAILWRTLISDEAQGKHPAPDLDKSFQNWLKYLCFIEMTGIRDAMANKLISMKNPVDALWPKRSKEQMLETFQVIQPSLATLGITFTKEDVNRWRTLDSFSPEDIQYANWYFGFEGNGRNFAKVIHSKDLSRRIFRTGKNFLGIGPEQTEIGDLIYLLPGTKVPYVFRHVKDGNFRVIGEAYVHGIMHGEAWQNHQMTSERLCIV</sequence>
<dbReference type="KEGG" id="psco:LY89DRAFT_786946"/>
<dbReference type="InterPro" id="IPR002110">
    <property type="entry name" value="Ankyrin_rpt"/>
</dbReference>
<dbReference type="EMBL" id="KQ947427">
    <property type="protein sequence ID" value="KUJ11334.1"/>
    <property type="molecule type" value="Genomic_DNA"/>
</dbReference>
<dbReference type="PANTHER" id="PTHR24148:SF64">
    <property type="entry name" value="HETEROKARYON INCOMPATIBILITY DOMAIN-CONTAINING PROTEIN"/>
    <property type="match status" value="1"/>
</dbReference>
<name>A0A194WUI7_MOLSC</name>
<protein>
    <submittedName>
        <fullName evidence="3">CNVH-domain-containing protein</fullName>
    </submittedName>
</protein>
<evidence type="ECO:0000313" key="3">
    <source>
        <dbReference type="EMBL" id="KUJ11334.1"/>
    </source>
</evidence>
<dbReference type="InterPro" id="IPR011058">
    <property type="entry name" value="Cyanovirin-N"/>
</dbReference>
<organism evidence="3 4">
    <name type="scientific">Mollisia scopiformis</name>
    <name type="common">Conifer needle endophyte fungus</name>
    <name type="synonym">Phialocephala scopiformis</name>
    <dbReference type="NCBI Taxonomy" id="149040"/>
    <lineage>
        <taxon>Eukaryota</taxon>
        <taxon>Fungi</taxon>
        <taxon>Dikarya</taxon>
        <taxon>Ascomycota</taxon>
        <taxon>Pezizomycotina</taxon>
        <taxon>Leotiomycetes</taxon>
        <taxon>Helotiales</taxon>
        <taxon>Mollisiaceae</taxon>
        <taxon>Mollisia</taxon>
    </lineage>
</organism>
<dbReference type="PANTHER" id="PTHR24148">
    <property type="entry name" value="ANKYRIN REPEAT DOMAIN-CONTAINING PROTEIN 39 HOMOLOG-RELATED"/>
    <property type="match status" value="1"/>
</dbReference>
<dbReference type="GeneID" id="28832756"/>
<dbReference type="AlphaFoldDB" id="A0A194WUI7"/>
<dbReference type="InterPro" id="IPR036770">
    <property type="entry name" value="Ankyrin_rpt-contain_sf"/>
</dbReference>
<dbReference type="Pfam" id="PF12796">
    <property type="entry name" value="Ank_2"/>
    <property type="match status" value="1"/>
</dbReference>
<dbReference type="SMART" id="SM01111">
    <property type="entry name" value="CVNH"/>
    <property type="match status" value="1"/>
</dbReference>
<dbReference type="Proteomes" id="UP000070700">
    <property type="component" value="Unassembled WGS sequence"/>
</dbReference>
<dbReference type="RefSeq" id="XP_018065689.1">
    <property type="nucleotide sequence ID" value="XM_018223030.1"/>
</dbReference>
<dbReference type="SMART" id="SM00248">
    <property type="entry name" value="ANK"/>
    <property type="match status" value="3"/>
</dbReference>
<feature type="domain" description="Cyanovirin-N" evidence="2">
    <location>
        <begin position="2"/>
        <end position="102"/>
    </location>
</feature>